<keyword evidence="11" id="KW-1185">Reference proteome</keyword>
<keyword evidence="7 9" id="KW-0472">Membrane</keyword>
<keyword evidence="4" id="KW-0375">Hydrogen ion transport</keyword>
<sequence>MKNWRLNNVTESAFEKTGPIPRSIAKTFEKFKKELEPNSESEIIEEFRVSRYQTASSIKYLVLLVTVPLLINQASKSLVFSPFIDYFWNDNQSDIFLNESQEERAFSELQRFEEKIHFEILIGQSPPLSQETIDKEIKNKAIELAQFYVQESTDAIKNLLADILAFITFAYLIFTGGRQIAVLKSFINELIYGLSDTAKAFLIILFTDIFVGFHSTHGWEVVLENGLRHFGLPENRDLIFLFIATFPVVLDTVFKYWIFRYLNQVSPSAVATYHEMNE</sequence>
<dbReference type="Proteomes" id="UP000011087">
    <property type="component" value="Unassembled WGS sequence"/>
</dbReference>
<dbReference type="GO" id="GO:0016020">
    <property type="term" value="C:membrane"/>
    <property type="evidence" value="ECO:0007669"/>
    <property type="project" value="UniProtKB-SubCell"/>
</dbReference>
<dbReference type="GO" id="GO:1902600">
    <property type="term" value="P:proton transmembrane transport"/>
    <property type="evidence" value="ECO:0007669"/>
    <property type="project" value="UniProtKB-KW"/>
</dbReference>
<feature type="transmembrane region" description="Helical" evidence="9">
    <location>
        <begin position="198"/>
        <end position="219"/>
    </location>
</feature>
<evidence type="ECO:0000256" key="8">
    <source>
        <dbReference type="ARBA" id="ARBA00043980"/>
    </source>
</evidence>
<organism evidence="10 11">
    <name type="scientific">Guillardia theta (strain CCMP2712)</name>
    <name type="common">Cryptophyte</name>
    <dbReference type="NCBI Taxonomy" id="905079"/>
    <lineage>
        <taxon>Eukaryota</taxon>
        <taxon>Cryptophyceae</taxon>
        <taxon>Pyrenomonadales</taxon>
        <taxon>Geminigeraceae</taxon>
        <taxon>Guillardia</taxon>
    </lineage>
</organism>
<protein>
    <recommendedName>
        <fullName evidence="12">Envelope membrane protein, chloroplastic</fullName>
    </recommendedName>
</protein>
<dbReference type="EMBL" id="AF041468">
    <property type="status" value="NOT_ANNOTATED_CDS"/>
    <property type="molecule type" value="Genomic_DNA"/>
</dbReference>
<dbReference type="SMR" id="A0A0C3SG72"/>
<evidence type="ECO:0008006" key="12">
    <source>
        <dbReference type="Google" id="ProtNLM"/>
    </source>
</evidence>
<comment type="subcellular location">
    <subcellularLocation>
        <location evidence="1">Membrane</location>
        <topology evidence="1">Multi-pass membrane protein</topology>
    </subcellularLocation>
</comment>
<proteinExistence type="inferred from homology"/>
<dbReference type="Pfam" id="PF03040">
    <property type="entry name" value="CemA"/>
    <property type="match status" value="1"/>
</dbReference>
<comment type="similarity">
    <text evidence="8">Belongs to the CemA family.</text>
</comment>
<keyword evidence="5 9" id="KW-1133">Transmembrane helix</keyword>
<dbReference type="PANTHER" id="PTHR33650:SF2">
    <property type="entry name" value="CHLOROPLAST ENVELOPE MEMBRANE PROTEIN"/>
    <property type="match status" value="1"/>
</dbReference>
<dbReference type="OMA" id="ELEYYGD"/>
<reference evidence="10" key="3">
    <citation type="submission" date="2015-06" db="UniProtKB">
        <authorList>
            <consortium name="EnsemblProtists"/>
        </authorList>
    </citation>
    <scope>IDENTIFICATION</scope>
</reference>
<reference evidence="11" key="2">
    <citation type="submission" date="2012-11" db="EMBL/GenBank/DDBJ databases">
        <authorList>
            <person name="Kuo A."/>
            <person name="Curtis B.A."/>
            <person name="Tanifuji G."/>
            <person name="Burki F."/>
            <person name="Gruber A."/>
            <person name="Irimia M."/>
            <person name="Maruyama S."/>
            <person name="Arias M.C."/>
            <person name="Ball S.G."/>
            <person name="Gile G.H."/>
            <person name="Hirakawa Y."/>
            <person name="Hopkins J.F."/>
            <person name="Rensing S.A."/>
            <person name="Schmutz J."/>
            <person name="Symeonidi A."/>
            <person name="Elias M."/>
            <person name="Eveleigh R.J."/>
            <person name="Herman E.K."/>
            <person name="Klute M.J."/>
            <person name="Nakayama T."/>
            <person name="Obornik M."/>
            <person name="Reyes-Prieto A."/>
            <person name="Armbrust E.V."/>
            <person name="Aves S.J."/>
            <person name="Beiko R.G."/>
            <person name="Coutinho P."/>
            <person name="Dacks J.B."/>
            <person name="Durnford D.G."/>
            <person name="Fast N.M."/>
            <person name="Green B.R."/>
            <person name="Grisdale C."/>
            <person name="Hempe F."/>
            <person name="Henrissat B."/>
            <person name="Hoppner M.P."/>
            <person name="Ishida K.-I."/>
            <person name="Kim E."/>
            <person name="Koreny L."/>
            <person name="Kroth P.G."/>
            <person name="Liu Y."/>
            <person name="Malik S.-B."/>
            <person name="Maier U.G."/>
            <person name="McRose D."/>
            <person name="Mock T."/>
            <person name="Neilson J.A."/>
            <person name="Onodera N.T."/>
            <person name="Poole A.M."/>
            <person name="Pritham E.J."/>
            <person name="Richards T.A."/>
            <person name="Rocap G."/>
            <person name="Roy S.W."/>
            <person name="Sarai C."/>
            <person name="Schaack S."/>
            <person name="Shirato S."/>
            <person name="Slamovits C.H."/>
            <person name="Spencer D.F."/>
            <person name="Suzuki S."/>
            <person name="Worden A.Z."/>
            <person name="Zauner S."/>
            <person name="Barry K."/>
            <person name="Bell C."/>
            <person name="Bharti A.K."/>
            <person name="Crow J.A."/>
            <person name="Grimwood J."/>
            <person name="Kramer R."/>
            <person name="Lindquist E."/>
            <person name="Lucas S."/>
            <person name="Salamov A."/>
            <person name="McFadden G.I."/>
            <person name="Lane C.E."/>
            <person name="Keeling P.J."/>
            <person name="Gray M.W."/>
            <person name="Grigoriev I.V."/>
            <person name="Archibald J.M."/>
        </authorList>
    </citation>
    <scope>NUCLEOTIDE SEQUENCE</scope>
    <source>
        <strain evidence="11">CCMP2712</strain>
    </source>
</reference>
<dbReference type="AlphaFoldDB" id="A0A0C3SG72"/>
<evidence type="ECO:0000256" key="6">
    <source>
        <dbReference type="ARBA" id="ARBA00023065"/>
    </source>
</evidence>
<evidence type="ECO:0000256" key="7">
    <source>
        <dbReference type="ARBA" id="ARBA00023136"/>
    </source>
</evidence>
<evidence type="ECO:0000256" key="1">
    <source>
        <dbReference type="ARBA" id="ARBA00004141"/>
    </source>
</evidence>
<keyword evidence="6" id="KW-0406">Ion transport</keyword>
<feature type="transmembrane region" description="Helical" evidence="9">
    <location>
        <begin position="239"/>
        <end position="258"/>
    </location>
</feature>
<evidence type="ECO:0000256" key="5">
    <source>
        <dbReference type="ARBA" id="ARBA00022989"/>
    </source>
</evidence>
<evidence type="ECO:0000313" key="11">
    <source>
        <dbReference type="Proteomes" id="UP000011087"/>
    </source>
</evidence>
<dbReference type="PANTHER" id="PTHR33650">
    <property type="entry name" value="CHLOROPLAST ENVELOPE MEMBRANE PROTEIN-RELATED"/>
    <property type="match status" value="1"/>
</dbReference>
<evidence type="ECO:0000256" key="4">
    <source>
        <dbReference type="ARBA" id="ARBA00022781"/>
    </source>
</evidence>
<dbReference type="HAMAP" id="MF_01308">
    <property type="entry name" value="CemA_PxcA"/>
    <property type="match status" value="1"/>
</dbReference>
<keyword evidence="2" id="KW-0813">Transport</keyword>
<reference evidence="11" key="1">
    <citation type="journal article" date="2012" name="Nature">
        <title>Algal genomes reveal evolutionary mosaicism and the fate of nucleomorphs.</title>
        <authorList>
            <consortium name="DOE Joint Genome Institute"/>
            <person name="Curtis B.A."/>
            <person name="Tanifuji G."/>
            <person name="Burki F."/>
            <person name="Gruber A."/>
            <person name="Irimia M."/>
            <person name="Maruyama S."/>
            <person name="Arias M.C."/>
            <person name="Ball S.G."/>
            <person name="Gile G.H."/>
            <person name="Hirakawa Y."/>
            <person name="Hopkins J.F."/>
            <person name="Kuo A."/>
            <person name="Rensing S.A."/>
            <person name="Schmutz J."/>
            <person name="Symeonidi A."/>
            <person name="Elias M."/>
            <person name="Eveleigh R.J."/>
            <person name="Herman E.K."/>
            <person name="Klute M.J."/>
            <person name="Nakayama T."/>
            <person name="Obornik M."/>
            <person name="Reyes-Prieto A."/>
            <person name="Armbrust E.V."/>
            <person name="Aves S.J."/>
            <person name="Beiko R.G."/>
            <person name="Coutinho P."/>
            <person name="Dacks J.B."/>
            <person name="Durnford D.G."/>
            <person name="Fast N.M."/>
            <person name="Green B.R."/>
            <person name="Grisdale C.J."/>
            <person name="Hempel F."/>
            <person name="Henrissat B."/>
            <person name="Hoppner M.P."/>
            <person name="Ishida K."/>
            <person name="Kim E."/>
            <person name="Koreny L."/>
            <person name="Kroth P.G."/>
            <person name="Liu Y."/>
            <person name="Malik S.B."/>
            <person name="Maier U.G."/>
            <person name="McRose D."/>
            <person name="Mock T."/>
            <person name="Neilson J.A."/>
            <person name="Onodera N.T."/>
            <person name="Poole A.M."/>
            <person name="Pritham E.J."/>
            <person name="Richards T.A."/>
            <person name="Rocap G."/>
            <person name="Roy S.W."/>
            <person name="Sarai C."/>
            <person name="Schaack S."/>
            <person name="Shirato S."/>
            <person name="Slamovits C.H."/>
            <person name="Spencer D.F."/>
            <person name="Suzuki S."/>
            <person name="Worden A.Z."/>
            <person name="Zauner S."/>
            <person name="Barry K."/>
            <person name="Bell C."/>
            <person name="Bharti A.K."/>
            <person name="Crow J.A."/>
            <person name="Grimwood J."/>
            <person name="Kramer R."/>
            <person name="Lindquist E."/>
            <person name="Lucas S."/>
            <person name="Salamov A."/>
            <person name="McFadden G.I."/>
            <person name="Lane C.E."/>
            <person name="Keeling P.J."/>
            <person name="Gray M.W."/>
            <person name="Grigoriev I.V."/>
            <person name="Archibald J.M."/>
        </authorList>
    </citation>
    <scope>NUCLEOTIDE SEQUENCE</scope>
    <source>
        <strain evidence="11">CCMP2712</strain>
    </source>
</reference>
<evidence type="ECO:0000313" key="10">
    <source>
        <dbReference type="EnsemblProtists" id="AAC35661"/>
    </source>
</evidence>
<feature type="transmembrane region" description="Helical" evidence="9">
    <location>
        <begin position="159"/>
        <end position="177"/>
    </location>
</feature>
<keyword evidence="3 9" id="KW-0812">Transmembrane</keyword>
<accession>A0A0C3SG72</accession>
<name>A0A0C3SG72_GUITC</name>
<evidence type="ECO:0000256" key="3">
    <source>
        <dbReference type="ARBA" id="ARBA00022692"/>
    </source>
</evidence>
<evidence type="ECO:0000256" key="2">
    <source>
        <dbReference type="ARBA" id="ARBA00022448"/>
    </source>
</evidence>
<dbReference type="EnsemblProtists" id="AAC35661">
    <property type="protein sequence ID" value="AAC35661"/>
    <property type="gene ID" value="EGPrGTG00000000026"/>
</dbReference>
<evidence type="ECO:0000256" key="9">
    <source>
        <dbReference type="SAM" id="Phobius"/>
    </source>
</evidence>
<dbReference type="InterPro" id="IPR004282">
    <property type="entry name" value="CemA"/>
</dbReference>